<reference evidence="2" key="1">
    <citation type="journal article" date="2019" name="Int. J. Syst. Evol. Microbiol.">
        <title>The Global Catalogue of Microorganisms (GCM) 10K type strain sequencing project: providing services to taxonomists for standard genome sequencing and annotation.</title>
        <authorList>
            <consortium name="The Broad Institute Genomics Platform"/>
            <consortium name="The Broad Institute Genome Sequencing Center for Infectious Disease"/>
            <person name="Wu L."/>
            <person name="Ma J."/>
        </authorList>
    </citation>
    <scope>NUCLEOTIDE SEQUENCE [LARGE SCALE GENOMIC DNA]</scope>
    <source>
        <strain evidence="2">CCUG 63830</strain>
    </source>
</reference>
<keyword evidence="2" id="KW-1185">Reference proteome</keyword>
<dbReference type="EMBL" id="JBHSWB010000001">
    <property type="protein sequence ID" value="MFC6659955.1"/>
    <property type="molecule type" value="Genomic_DNA"/>
</dbReference>
<protein>
    <submittedName>
        <fullName evidence="1">Uncharacterized protein</fullName>
    </submittedName>
</protein>
<evidence type="ECO:0000313" key="2">
    <source>
        <dbReference type="Proteomes" id="UP001596317"/>
    </source>
</evidence>
<dbReference type="Proteomes" id="UP001596317">
    <property type="component" value="Unassembled WGS sequence"/>
</dbReference>
<sequence>MTLAPAATRLLLVRAGRFLLGEQLTGRLSPATSAVTLQARPLNVVLTVRQFVYADRAATLRAAQTCTFTLVGGQVQPGTVQGTLTLARGWNTLITRTEQTDAGLTITLSANAALHGVDWHYLPLTR</sequence>
<organism evidence="1 2">
    <name type="scientific">Deinococcus multiflagellatus</name>
    <dbReference type="NCBI Taxonomy" id="1656887"/>
    <lineage>
        <taxon>Bacteria</taxon>
        <taxon>Thermotogati</taxon>
        <taxon>Deinococcota</taxon>
        <taxon>Deinococci</taxon>
        <taxon>Deinococcales</taxon>
        <taxon>Deinococcaceae</taxon>
        <taxon>Deinococcus</taxon>
    </lineage>
</organism>
<name>A0ABW1ZGF0_9DEIO</name>
<accession>A0ABW1ZGF0</accession>
<proteinExistence type="predicted"/>
<dbReference type="RefSeq" id="WP_380054721.1">
    <property type="nucleotide sequence ID" value="NZ_JBHSWB010000001.1"/>
</dbReference>
<comment type="caution">
    <text evidence="1">The sequence shown here is derived from an EMBL/GenBank/DDBJ whole genome shotgun (WGS) entry which is preliminary data.</text>
</comment>
<gene>
    <name evidence="1" type="ORF">ACFP90_06000</name>
</gene>
<evidence type="ECO:0000313" key="1">
    <source>
        <dbReference type="EMBL" id="MFC6659955.1"/>
    </source>
</evidence>